<organism evidence="6 7">
    <name type="scientific">Streptomyces aurantiacus</name>
    <dbReference type="NCBI Taxonomy" id="47760"/>
    <lineage>
        <taxon>Bacteria</taxon>
        <taxon>Bacillati</taxon>
        <taxon>Actinomycetota</taxon>
        <taxon>Actinomycetes</taxon>
        <taxon>Kitasatosporales</taxon>
        <taxon>Streptomycetaceae</taxon>
        <taxon>Streptomyces</taxon>
        <taxon>Streptomyces aurantiacus group</taxon>
    </lineage>
</organism>
<dbReference type="Gene3D" id="1.20.120.1810">
    <property type="match status" value="1"/>
</dbReference>
<dbReference type="PANTHER" id="PTHR30385:SF4">
    <property type="entry name" value="RNA POLYMERASE SIGMA-E FACTOR"/>
    <property type="match status" value="1"/>
</dbReference>
<evidence type="ECO:0000256" key="3">
    <source>
        <dbReference type="ARBA" id="ARBA00023125"/>
    </source>
</evidence>
<evidence type="ECO:0000256" key="1">
    <source>
        <dbReference type="ARBA" id="ARBA00023015"/>
    </source>
</evidence>
<dbReference type="GO" id="GO:0006352">
    <property type="term" value="P:DNA-templated transcription initiation"/>
    <property type="evidence" value="ECO:0007669"/>
    <property type="project" value="InterPro"/>
</dbReference>
<proteinExistence type="predicted"/>
<gene>
    <name evidence="6" type="ORF">GCM10017557_77370</name>
</gene>
<dbReference type="Pfam" id="PF04539">
    <property type="entry name" value="Sigma70_r3"/>
    <property type="match status" value="1"/>
</dbReference>
<dbReference type="GO" id="GO:0016987">
    <property type="term" value="F:sigma factor activity"/>
    <property type="evidence" value="ECO:0007669"/>
    <property type="project" value="UniProtKB-KW"/>
</dbReference>
<dbReference type="InterPro" id="IPR014322">
    <property type="entry name" value="RNA_pol_sigma-B/F/G"/>
</dbReference>
<dbReference type="EMBL" id="AP023440">
    <property type="protein sequence ID" value="BCL32878.1"/>
    <property type="molecule type" value="Genomic_DNA"/>
</dbReference>
<dbReference type="CDD" id="cd06171">
    <property type="entry name" value="Sigma70_r4"/>
    <property type="match status" value="1"/>
</dbReference>
<dbReference type="SUPFAM" id="SSF88659">
    <property type="entry name" value="Sigma3 and sigma4 domains of RNA polymerase sigma factors"/>
    <property type="match status" value="2"/>
</dbReference>
<dbReference type="Pfam" id="PF04545">
    <property type="entry name" value="Sigma70_r4"/>
    <property type="match status" value="1"/>
</dbReference>
<dbReference type="InterPro" id="IPR000943">
    <property type="entry name" value="RNA_pol_sigma70"/>
</dbReference>
<keyword evidence="4" id="KW-0804">Transcription</keyword>
<dbReference type="InterPro" id="IPR007630">
    <property type="entry name" value="RNA_pol_sigma70_r4"/>
</dbReference>
<sequence length="304" mass="34001">MSVTATVSGVDGMAAVTAVGATATAQRTRMMDETELPLIEDPSRIKPKDARDLSRQFFDRLAVLEEGTHEYQYARNTLIEMNVSLVRYAASRFRGRGDSMEDIVQVGTIGLIKAIDRFELSREVEFTSFAVPYIVGEIKRFFRDTSWAVHVPRRLQEARVELAKATEELRTRLGRTPTTLELSQLMSLPEAEVIEARKAANCYNSSSLDAALAPDNGSHGESVLADFIGENDRSLELVEDLHSLAPLVAELDERQRHIIHLRFVEERTQAEIGELLGISQMHVSRLISRIIKRLRVGLLDPSVA</sequence>
<dbReference type="Proteomes" id="UP000516444">
    <property type="component" value="Chromosome"/>
</dbReference>
<dbReference type="SUPFAM" id="SSF88946">
    <property type="entry name" value="Sigma2 domain of RNA polymerase sigma factors"/>
    <property type="match status" value="1"/>
</dbReference>
<dbReference type="InterPro" id="IPR007624">
    <property type="entry name" value="RNA_pol_sigma70_r3"/>
</dbReference>
<dbReference type="PRINTS" id="PR00046">
    <property type="entry name" value="SIGMA70FCT"/>
</dbReference>
<protein>
    <submittedName>
        <fullName evidence="6">RNA polymerase sigma factor</fullName>
    </submittedName>
</protein>
<dbReference type="NCBIfam" id="TIGR02980">
    <property type="entry name" value="SigBFG"/>
    <property type="match status" value="1"/>
</dbReference>
<keyword evidence="7" id="KW-1185">Reference proteome</keyword>
<keyword evidence="2" id="KW-0731">Sigma factor</keyword>
<dbReference type="GO" id="GO:0003677">
    <property type="term" value="F:DNA binding"/>
    <property type="evidence" value="ECO:0007669"/>
    <property type="project" value="UniProtKB-KW"/>
</dbReference>
<dbReference type="KEGG" id="sgm:GCM10017557_77370"/>
<evidence type="ECO:0000256" key="4">
    <source>
        <dbReference type="ARBA" id="ARBA00023163"/>
    </source>
</evidence>
<name>A0A7G1PBT1_9ACTN</name>
<evidence type="ECO:0000313" key="7">
    <source>
        <dbReference type="Proteomes" id="UP000516444"/>
    </source>
</evidence>
<dbReference type="Gene3D" id="1.20.140.160">
    <property type="match status" value="1"/>
</dbReference>
<keyword evidence="3" id="KW-0238">DNA-binding</keyword>
<feature type="domain" description="RNA polymerase sigma-70" evidence="5">
    <location>
        <begin position="102"/>
        <end position="115"/>
    </location>
</feature>
<keyword evidence="1" id="KW-0805">Transcription regulation</keyword>
<reference evidence="6 7" key="1">
    <citation type="journal article" date="2014" name="Int. J. Syst. Evol. Microbiol.">
        <title>Complete genome sequence of Corynebacterium casei LMG S-19264T (=DSM 44701T), isolated from a smear-ripened cheese.</title>
        <authorList>
            <consortium name="US DOE Joint Genome Institute (JGI-PGF)"/>
            <person name="Walter F."/>
            <person name="Albersmeier A."/>
            <person name="Kalinowski J."/>
            <person name="Ruckert C."/>
        </authorList>
    </citation>
    <scope>NUCLEOTIDE SEQUENCE [LARGE SCALE GENOMIC DNA]</scope>
    <source>
        <strain evidence="6 7">JCM 4677</strain>
    </source>
</reference>
<dbReference type="Pfam" id="PF04542">
    <property type="entry name" value="Sigma70_r2"/>
    <property type="match status" value="1"/>
</dbReference>
<dbReference type="NCBIfam" id="TIGR02937">
    <property type="entry name" value="sigma70-ECF"/>
    <property type="match status" value="1"/>
</dbReference>
<dbReference type="PANTHER" id="PTHR30385">
    <property type="entry name" value="SIGMA FACTOR F FLAGELLAR"/>
    <property type="match status" value="1"/>
</dbReference>
<dbReference type="InterPro" id="IPR013325">
    <property type="entry name" value="RNA_pol_sigma_r2"/>
</dbReference>
<evidence type="ECO:0000256" key="2">
    <source>
        <dbReference type="ARBA" id="ARBA00023082"/>
    </source>
</evidence>
<dbReference type="InterPro" id="IPR013324">
    <property type="entry name" value="RNA_pol_sigma_r3/r4-like"/>
</dbReference>
<accession>A0A7G1PBT1</accession>
<dbReference type="PROSITE" id="PS00715">
    <property type="entry name" value="SIGMA70_1"/>
    <property type="match status" value="1"/>
</dbReference>
<evidence type="ECO:0000313" key="6">
    <source>
        <dbReference type="EMBL" id="BCL32878.1"/>
    </source>
</evidence>
<dbReference type="InterPro" id="IPR014284">
    <property type="entry name" value="RNA_pol_sigma-70_dom"/>
</dbReference>
<evidence type="ECO:0000259" key="5">
    <source>
        <dbReference type="PROSITE" id="PS00715"/>
    </source>
</evidence>
<dbReference type="AlphaFoldDB" id="A0A7G1PBT1"/>
<dbReference type="InterPro" id="IPR007627">
    <property type="entry name" value="RNA_pol_sigma70_r2"/>
</dbReference>